<protein>
    <submittedName>
        <fullName evidence="1">Uncharacterized protein</fullName>
    </submittedName>
</protein>
<dbReference type="AlphaFoldDB" id="A0A940SZB6"/>
<accession>A0A940SZB6</accession>
<proteinExistence type="predicted"/>
<comment type="caution">
    <text evidence="1">The sequence shown here is derived from an EMBL/GenBank/DDBJ whole genome shotgun (WGS) entry which is preliminary data.</text>
</comment>
<gene>
    <name evidence="1" type="ORF">I6N95_24960</name>
</gene>
<dbReference type="Proteomes" id="UP000674938">
    <property type="component" value="Unassembled WGS sequence"/>
</dbReference>
<sequence>MSILRSAVKYKAAKKVTDKAIGGGVVSTVAATKIVKKSNERSRKRRSDKK</sequence>
<keyword evidence="2" id="KW-1185">Reference proteome</keyword>
<name>A0A940SZB6_9ENTE</name>
<evidence type="ECO:0000313" key="1">
    <source>
        <dbReference type="EMBL" id="MBP1044263.1"/>
    </source>
</evidence>
<organism evidence="1 2">
    <name type="scientific">Vagococcus allomyrinae</name>
    <dbReference type="NCBI Taxonomy" id="2794353"/>
    <lineage>
        <taxon>Bacteria</taxon>
        <taxon>Bacillati</taxon>
        <taxon>Bacillota</taxon>
        <taxon>Bacilli</taxon>
        <taxon>Lactobacillales</taxon>
        <taxon>Enterococcaceae</taxon>
        <taxon>Vagococcus</taxon>
    </lineage>
</organism>
<evidence type="ECO:0000313" key="2">
    <source>
        <dbReference type="Proteomes" id="UP000674938"/>
    </source>
</evidence>
<reference evidence="1" key="1">
    <citation type="submission" date="2020-12" db="EMBL/GenBank/DDBJ databases">
        <title>Vagococcus allomyrinae sp. nov. and Enterococcus lavae sp. nov., isolated from the larvae of Allomyrina dichotoma.</title>
        <authorList>
            <person name="Lee S.D."/>
        </authorList>
    </citation>
    <scope>NUCLEOTIDE SEQUENCE</scope>
    <source>
        <strain evidence="1">BWB3-3</strain>
    </source>
</reference>
<dbReference type="EMBL" id="JAEEGA010000024">
    <property type="protein sequence ID" value="MBP1044263.1"/>
    <property type="molecule type" value="Genomic_DNA"/>
</dbReference>
<dbReference type="RefSeq" id="WP_209532600.1">
    <property type="nucleotide sequence ID" value="NZ_JAEEGA010000024.1"/>
</dbReference>